<dbReference type="InterPro" id="IPR036249">
    <property type="entry name" value="Thioredoxin-like_sf"/>
</dbReference>
<accession>R0ICH0</accession>
<dbReference type="OrthoDB" id="10263751at2759"/>
<name>R0ICH0_9BRAS</name>
<evidence type="ECO:0000313" key="2">
    <source>
        <dbReference type="EMBL" id="EOA35870.1"/>
    </source>
</evidence>
<gene>
    <name evidence="2" type="ORF">CARUB_v10021111mg</name>
</gene>
<organism evidence="2 3">
    <name type="scientific">Capsella rubella</name>
    <dbReference type="NCBI Taxonomy" id="81985"/>
    <lineage>
        <taxon>Eukaryota</taxon>
        <taxon>Viridiplantae</taxon>
        <taxon>Streptophyta</taxon>
        <taxon>Embryophyta</taxon>
        <taxon>Tracheophyta</taxon>
        <taxon>Spermatophyta</taxon>
        <taxon>Magnoliopsida</taxon>
        <taxon>eudicotyledons</taxon>
        <taxon>Gunneridae</taxon>
        <taxon>Pentapetalae</taxon>
        <taxon>rosids</taxon>
        <taxon>malvids</taxon>
        <taxon>Brassicales</taxon>
        <taxon>Brassicaceae</taxon>
        <taxon>Camelineae</taxon>
        <taxon>Capsella</taxon>
    </lineage>
</organism>
<dbReference type="Proteomes" id="UP000029121">
    <property type="component" value="Unassembled WGS sequence"/>
</dbReference>
<dbReference type="Gene3D" id="3.40.30.10">
    <property type="entry name" value="Glutaredoxin"/>
    <property type="match status" value="1"/>
</dbReference>
<dbReference type="InterPro" id="IPR017937">
    <property type="entry name" value="Thioredoxin_CS"/>
</dbReference>
<keyword evidence="3" id="KW-1185">Reference proteome</keyword>
<sequence>HKQISITYHFFIHTRSEDNMGSNVSSVHDVHSSMETKSALVLEIESRRQWRSLFDSMKGSDKLLVIDFTAAWCGPCKTMAPRVKEIASKYSNVVFARVDVDRLMDVAGTYKAMTLPAFVLVKRGEEIDRVVGAKPVELVKKIEKYNV</sequence>
<dbReference type="PROSITE" id="PS51352">
    <property type="entry name" value="THIOREDOXIN_2"/>
    <property type="match status" value="1"/>
</dbReference>
<dbReference type="InterPro" id="IPR013766">
    <property type="entry name" value="Thioredoxin_domain"/>
</dbReference>
<feature type="domain" description="Thioredoxin" evidence="1">
    <location>
        <begin position="28"/>
        <end position="147"/>
    </location>
</feature>
<feature type="non-terminal residue" evidence="2">
    <location>
        <position position="1"/>
    </location>
</feature>
<dbReference type="PROSITE" id="PS00194">
    <property type="entry name" value="THIOREDOXIN_1"/>
    <property type="match status" value="1"/>
</dbReference>
<protein>
    <recommendedName>
        <fullName evidence="1">Thioredoxin domain-containing protein</fullName>
    </recommendedName>
</protein>
<dbReference type="KEGG" id="crb:17894162"/>
<dbReference type="InterPro" id="IPR050620">
    <property type="entry name" value="Thioredoxin_H-type-like"/>
</dbReference>
<dbReference type="EMBL" id="KB870806">
    <property type="protein sequence ID" value="EOA35870.1"/>
    <property type="molecule type" value="Genomic_DNA"/>
</dbReference>
<dbReference type="STRING" id="81985.R0ICH0"/>
<dbReference type="CDD" id="cd02947">
    <property type="entry name" value="TRX_family"/>
    <property type="match status" value="1"/>
</dbReference>
<proteinExistence type="predicted"/>
<dbReference type="AlphaFoldDB" id="R0ICH0"/>
<dbReference type="Pfam" id="PF00085">
    <property type="entry name" value="Thioredoxin"/>
    <property type="match status" value="1"/>
</dbReference>
<dbReference type="SUPFAM" id="SSF52833">
    <property type="entry name" value="Thioredoxin-like"/>
    <property type="match status" value="1"/>
</dbReference>
<evidence type="ECO:0000259" key="1">
    <source>
        <dbReference type="PROSITE" id="PS51352"/>
    </source>
</evidence>
<dbReference type="PANTHER" id="PTHR10438">
    <property type="entry name" value="THIOREDOXIN"/>
    <property type="match status" value="1"/>
</dbReference>
<dbReference type="PANTHER" id="PTHR10438:SF448">
    <property type="entry name" value="THIOREDOXIN H7"/>
    <property type="match status" value="1"/>
</dbReference>
<dbReference type="eggNOG" id="KOG0907">
    <property type="taxonomic scope" value="Eukaryota"/>
</dbReference>
<evidence type="ECO:0000313" key="3">
    <source>
        <dbReference type="Proteomes" id="UP000029121"/>
    </source>
</evidence>
<reference evidence="3" key="1">
    <citation type="journal article" date="2013" name="Nat. Genet.">
        <title>The Capsella rubella genome and the genomic consequences of rapid mating system evolution.</title>
        <authorList>
            <person name="Slotte T."/>
            <person name="Hazzouri K.M."/>
            <person name="Agren J.A."/>
            <person name="Koenig D."/>
            <person name="Maumus F."/>
            <person name="Guo Y.L."/>
            <person name="Steige K."/>
            <person name="Platts A.E."/>
            <person name="Escobar J.S."/>
            <person name="Newman L.K."/>
            <person name="Wang W."/>
            <person name="Mandakova T."/>
            <person name="Vello E."/>
            <person name="Smith L.M."/>
            <person name="Henz S.R."/>
            <person name="Steffen J."/>
            <person name="Takuno S."/>
            <person name="Brandvain Y."/>
            <person name="Coop G."/>
            <person name="Andolfatto P."/>
            <person name="Hu T.T."/>
            <person name="Blanchette M."/>
            <person name="Clark R.M."/>
            <person name="Quesneville H."/>
            <person name="Nordborg M."/>
            <person name="Gaut B.S."/>
            <person name="Lysak M.A."/>
            <person name="Jenkins J."/>
            <person name="Grimwood J."/>
            <person name="Chapman J."/>
            <person name="Prochnik S."/>
            <person name="Shu S."/>
            <person name="Rokhsar D."/>
            <person name="Schmutz J."/>
            <person name="Weigel D."/>
            <person name="Wright S.I."/>
        </authorList>
    </citation>
    <scope>NUCLEOTIDE SEQUENCE [LARGE SCALE GENOMIC DNA]</scope>
    <source>
        <strain evidence="3">cv. Monte Gargano</strain>
    </source>
</reference>